<evidence type="ECO:0000256" key="1">
    <source>
        <dbReference type="ARBA" id="ARBA00023157"/>
    </source>
</evidence>
<keyword evidence="2" id="KW-1133">Transmembrane helix</keyword>
<keyword evidence="5" id="KW-1185">Reference proteome</keyword>
<keyword evidence="1" id="KW-1015">Disulfide bond</keyword>
<dbReference type="Pfam" id="PF01562">
    <property type="entry name" value="Pep_M12B_propep"/>
    <property type="match status" value="1"/>
</dbReference>
<dbReference type="PANTHER" id="PTHR11905:SF256">
    <property type="entry name" value="PEPTIDASE M12B DOMAIN-CONTAINING PROTEIN"/>
    <property type="match status" value="1"/>
</dbReference>
<feature type="transmembrane region" description="Helical" evidence="2">
    <location>
        <begin position="255"/>
        <end position="273"/>
    </location>
</feature>
<organism evidence="4 5">
    <name type="scientific">Magallana gigas</name>
    <name type="common">Pacific oyster</name>
    <name type="synonym">Crassostrea gigas</name>
    <dbReference type="NCBI Taxonomy" id="29159"/>
    <lineage>
        <taxon>Eukaryota</taxon>
        <taxon>Metazoa</taxon>
        <taxon>Spiralia</taxon>
        <taxon>Lophotrochozoa</taxon>
        <taxon>Mollusca</taxon>
        <taxon>Bivalvia</taxon>
        <taxon>Autobranchia</taxon>
        <taxon>Pteriomorphia</taxon>
        <taxon>Ostreida</taxon>
        <taxon>Ostreoidea</taxon>
        <taxon>Ostreidae</taxon>
        <taxon>Magallana</taxon>
    </lineage>
</organism>
<evidence type="ECO:0000256" key="2">
    <source>
        <dbReference type="SAM" id="Phobius"/>
    </source>
</evidence>
<reference evidence="4" key="1">
    <citation type="submission" date="2022-08" db="UniProtKB">
        <authorList>
            <consortium name="EnsemblMetazoa"/>
        </authorList>
    </citation>
    <scope>IDENTIFICATION</scope>
    <source>
        <strain evidence="4">05x7-T-G4-1.051#20</strain>
    </source>
</reference>
<feature type="domain" description="Peptidase M12B propeptide" evidence="3">
    <location>
        <begin position="19"/>
        <end position="110"/>
    </location>
</feature>
<evidence type="ECO:0000313" key="5">
    <source>
        <dbReference type="Proteomes" id="UP000005408"/>
    </source>
</evidence>
<sequence>MLIYCQKQSPKSAGSGLREVVYPVRIGSRGNTHSTHFISKRSTRYVQNFDSSVQYVLSGFGRNFSLDLTFSKDFIAPTLVVQHFSGNSTWRNESHKSVGLSQCFYSGRINQDLNSRGVFSLCEGLTGAFHFQGEKYLIEPISKYEPSASGSLPHYIYKHSYVQKNRTQDSHCGVRESFVKMKASFLLYSRRRRGSFGLVMFPILLMACLWVCFFACGGLDLFDNNLPSQSLHVRSGKDCMLPLFDVVGENRDQNTLGMTALVVSVVIHTLLQGTSIREQMHPK</sequence>
<dbReference type="InterPro" id="IPR002870">
    <property type="entry name" value="Peptidase_M12B_N"/>
</dbReference>
<evidence type="ECO:0000313" key="4">
    <source>
        <dbReference type="EnsemblMetazoa" id="G33645.1:cds"/>
    </source>
</evidence>
<dbReference type="Proteomes" id="UP000005408">
    <property type="component" value="Unassembled WGS sequence"/>
</dbReference>
<keyword evidence="2" id="KW-0812">Transmembrane</keyword>
<dbReference type="AlphaFoldDB" id="A0A8W8MPS0"/>
<keyword evidence="2" id="KW-0472">Membrane</keyword>
<accession>A0A8W8MPS0</accession>
<name>A0A8W8MPS0_MAGGI</name>
<proteinExistence type="predicted"/>
<dbReference type="EnsemblMetazoa" id="G33645.1">
    <property type="protein sequence ID" value="G33645.1:cds"/>
    <property type="gene ID" value="G33645"/>
</dbReference>
<dbReference type="PANTHER" id="PTHR11905">
    <property type="entry name" value="ADAM A DISINTEGRIN AND METALLOPROTEASE DOMAIN"/>
    <property type="match status" value="1"/>
</dbReference>
<protein>
    <recommendedName>
        <fullName evidence="3">Peptidase M12B propeptide domain-containing protein</fullName>
    </recommendedName>
</protein>
<feature type="transmembrane region" description="Helical" evidence="2">
    <location>
        <begin position="196"/>
        <end position="222"/>
    </location>
</feature>
<evidence type="ECO:0000259" key="3">
    <source>
        <dbReference type="Pfam" id="PF01562"/>
    </source>
</evidence>